<keyword evidence="2" id="KW-0472">Membrane</keyword>
<dbReference type="Proteomes" id="UP000295689">
    <property type="component" value="Unassembled WGS sequence"/>
</dbReference>
<evidence type="ECO:0000256" key="2">
    <source>
        <dbReference type="SAM" id="Phobius"/>
    </source>
</evidence>
<dbReference type="InterPro" id="IPR024596">
    <property type="entry name" value="RNApol_su_b/EpuA"/>
</dbReference>
<comment type="caution">
    <text evidence="3">The sequence shown here is derived from an EMBL/GenBank/DDBJ whole genome shotgun (WGS) entry which is preliminary data.</text>
</comment>
<dbReference type="AlphaFoldDB" id="A0A4R2BBL1"/>
<keyword evidence="4" id="KW-1185">Reference proteome</keyword>
<organism evidence="3 4">
    <name type="scientific">Mesobacillus foraminis</name>
    <dbReference type="NCBI Taxonomy" id="279826"/>
    <lineage>
        <taxon>Bacteria</taxon>
        <taxon>Bacillati</taxon>
        <taxon>Bacillota</taxon>
        <taxon>Bacilli</taxon>
        <taxon>Bacillales</taxon>
        <taxon>Bacillaceae</taxon>
        <taxon>Mesobacillus</taxon>
    </lineage>
</organism>
<evidence type="ECO:0000256" key="1">
    <source>
        <dbReference type="SAM" id="MobiDB-lite"/>
    </source>
</evidence>
<keyword evidence="2" id="KW-0812">Transmembrane</keyword>
<feature type="compositionally biased region" description="Polar residues" evidence="1">
    <location>
        <begin position="1"/>
        <end position="10"/>
    </location>
</feature>
<evidence type="ECO:0000313" key="3">
    <source>
        <dbReference type="EMBL" id="TCN24116.1"/>
    </source>
</evidence>
<evidence type="ECO:0000313" key="4">
    <source>
        <dbReference type="Proteomes" id="UP000295689"/>
    </source>
</evidence>
<feature type="compositionally biased region" description="Basic and acidic residues" evidence="1">
    <location>
        <begin position="11"/>
        <end position="28"/>
    </location>
</feature>
<gene>
    <name evidence="3" type="ORF">EV146_108230</name>
</gene>
<dbReference type="EMBL" id="SLVV01000008">
    <property type="protein sequence ID" value="TCN24116.1"/>
    <property type="molecule type" value="Genomic_DNA"/>
</dbReference>
<keyword evidence="3" id="KW-0240">DNA-directed RNA polymerase</keyword>
<feature type="transmembrane region" description="Helical" evidence="2">
    <location>
        <begin position="38"/>
        <end position="61"/>
    </location>
</feature>
<name>A0A4R2BBL1_9BACI</name>
<keyword evidence="3" id="KW-0804">Transcription</keyword>
<dbReference type="RefSeq" id="WP_121610608.1">
    <property type="nucleotide sequence ID" value="NZ_CP033044.1"/>
</dbReference>
<dbReference type="Pfam" id="PF11772">
    <property type="entry name" value="EpuA"/>
    <property type="match status" value="1"/>
</dbReference>
<dbReference type="GO" id="GO:0000428">
    <property type="term" value="C:DNA-directed RNA polymerase complex"/>
    <property type="evidence" value="ECO:0007669"/>
    <property type="project" value="UniProtKB-KW"/>
</dbReference>
<proteinExistence type="predicted"/>
<keyword evidence="2" id="KW-1133">Transmembrane helix</keyword>
<protein>
    <submittedName>
        <fullName evidence="3">DNA-directed RNA polymerase subunit beta</fullName>
    </submittedName>
</protein>
<reference evidence="3 4" key="1">
    <citation type="journal article" date="2015" name="Stand. Genomic Sci.">
        <title>Genomic Encyclopedia of Bacterial and Archaeal Type Strains, Phase III: the genomes of soil and plant-associated and newly described type strains.</title>
        <authorList>
            <person name="Whitman W.B."/>
            <person name="Woyke T."/>
            <person name="Klenk H.P."/>
            <person name="Zhou Y."/>
            <person name="Lilburn T.G."/>
            <person name="Beck B.J."/>
            <person name="De Vos P."/>
            <person name="Vandamme P."/>
            <person name="Eisen J.A."/>
            <person name="Garrity G."/>
            <person name="Hugenholtz P."/>
            <person name="Kyrpides N.C."/>
        </authorList>
    </citation>
    <scope>NUCLEOTIDE SEQUENCE [LARGE SCALE GENOMIC DNA]</scope>
    <source>
        <strain evidence="3 4">CV53</strain>
    </source>
</reference>
<feature type="region of interest" description="Disordered" evidence="1">
    <location>
        <begin position="1"/>
        <end position="28"/>
    </location>
</feature>
<accession>A0A4R2BBL1</accession>
<sequence>MAVNSKQQEAATREKVKKEKKVEHQEKQQKVRVRLVPIWLRVLIVIVLLALSIVLGAAFGYGVMGGGDPKEIFEKSTWTHIWSLVNGE</sequence>